<evidence type="ECO:0000256" key="1">
    <source>
        <dbReference type="SAM" id="MobiDB-lite"/>
    </source>
</evidence>
<name>A0A5C3QM57_9AGAR</name>
<sequence>MYTPAIILIVKFKLSVADNIEFFSANIGKQTLSAIQFEESPRGGTTQSDSVWRTGSKEVDMKEAQSTDAGSGTLSAGGGDGTSAEFRGKWDTRGTHG</sequence>
<protein>
    <submittedName>
        <fullName evidence="2">Uncharacterized protein</fullName>
    </submittedName>
</protein>
<accession>A0A5C3QM57</accession>
<evidence type="ECO:0000313" key="3">
    <source>
        <dbReference type="Proteomes" id="UP000305067"/>
    </source>
</evidence>
<feature type="compositionally biased region" description="Polar residues" evidence="1">
    <location>
        <begin position="43"/>
        <end position="53"/>
    </location>
</feature>
<feature type="compositionally biased region" description="Basic and acidic residues" evidence="1">
    <location>
        <begin position="55"/>
        <end position="65"/>
    </location>
</feature>
<proteinExistence type="predicted"/>
<dbReference type="Proteomes" id="UP000305067">
    <property type="component" value="Unassembled WGS sequence"/>
</dbReference>
<dbReference type="EMBL" id="ML178833">
    <property type="protein sequence ID" value="TFK99453.1"/>
    <property type="molecule type" value="Genomic_DNA"/>
</dbReference>
<organism evidence="2 3">
    <name type="scientific">Pterulicium gracile</name>
    <dbReference type="NCBI Taxonomy" id="1884261"/>
    <lineage>
        <taxon>Eukaryota</taxon>
        <taxon>Fungi</taxon>
        <taxon>Dikarya</taxon>
        <taxon>Basidiomycota</taxon>
        <taxon>Agaricomycotina</taxon>
        <taxon>Agaricomycetes</taxon>
        <taxon>Agaricomycetidae</taxon>
        <taxon>Agaricales</taxon>
        <taxon>Pleurotineae</taxon>
        <taxon>Pterulaceae</taxon>
        <taxon>Pterulicium</taxon>
    </lineage>
</organism>
<dbReference type="AlphaFoldDB" id="A0A5C3QM57"/>
<keyword evidence="3" id="KW-1185">Reference proteome</keyword>
<feature type="region of interest" description="Disordered" evidence="1">
    <location>
        <begin position="38"/>
        <end position="97"/>
    </location>
</feature>
<gene>
    <name evidence="2" type="ORF">BDV98DRAFT_168092</name>
</gene>
<feature type="compositionally biased region" description="Basic and acidic residues" evidence="1">
    <location>
        <begin position="86"/>
        <end position="97"/>
    </location>
</feature>
<evidence type="ECO:0000313" key="2">
    <source>
        <dbReference type="EMBL" id="TFK99453.1"/>
    </source>
</evidence>
<reference evidence="2 3" key="1">
    <citation type="journal article" date="2019" name="Nat. Ecol. Evol.">
        <title>Megaphylogeny resolves global patterns of mushroom evolution.</title>
        <authorList>
            <person name="Varga T."/>
            <person name="Krizsan K."/>
            <person name="Foldi C."/>
            <person name="Dima B."/>
            <person name="Sanchez-Garcia M."/>
            <person name="Sanchez-Ramirez S."/>
            <person name="Szollosi G.J."/>
            <person name="Szarkandi J.G."/>
            <person name="Papp V."/>
            <person name="Albert L."/>
            <person name="Andreopoulos W."/>
            <person name="Angelini C."/>
            <person name="Antonin V."/>
            <person name="Barry K.W."/>
            <person name="Bougher N.L."/>
            <person name="Buchanan P."/>
            <person name="Buyck B."/>
            <person name="Bense V."/>
            <person name="Catcheside P."/>
            <person name="Chovatia M."/>
            <person name="Cooper J."/>
            <person name="Damon W."/>
            <person name="Desjardin D."/>
            <person name="Finy P."/>
            <person name="Geml J."/>
            <person name="Haridas S."/>
            <person name="Hughes K."/>
            <person name="Justo A."/>
            <person name="Karasinski D."/>
            <person name="Kautmanova I."/>
            <person name="Kiss B."/>
            <person name="Kocsube S."/>
            <person name="Kotiranta H."/>
            <person name="LaButti K.M."/>
            <person name="Lechner B.E."/>
            <person name="Liimatainen K."/>
            <person name="Lipzen A."/>
            <person name="Lukacs Z."/>
            <person name="Mihaltcheva S."/>
            <person name="Morgado L.N."/>
            <person name="Niskanen T."/>
            <person name="Noordeloos M.E."/>
            <person name="Ohm R.A."/>
            <person name="Ortiz-Santana B."/>
            <person name="Ovrebo C."/>
            <person name="Racz N."/>
            <person name="Riley R."/>
            <person name="Savchenko A."/>
            <person name="Shiryaev A."/>
            <person name="Soop K."/>
            <person name="Spirin V."/>
            <person name="Szebenyi C."/>
            <person name="Tomsovsky M."/>
            <person name="Tulloss R.E."/>
            <person name="Uehling J."/>
            <person name="Grigoriev I.V."/>
            <person name="Vagvolgyi C."/>
            <person name="Papp T."/>
            <person name="Martin F.M."/>
            <person name="Miettinen O."/>
            <person name="Hibbett D.S."/>
            <person name="Nagy L.G."/>
        </authorList>
    </citation>
    <scope>NUCLEOTIDE SEQUENCE [LARGE SCALE GENOMIC DNA]</scope>
    <source>
        <strain evidence="2 3">CBS 309.79</strain>
    </source>
</reference>